<dbReference type="AlphaFoldDB" id="A0A9D1RBZ0"/>
<feature type="transmembrane region" description="Helical" evidence="1">
    <location>
        <begin position="399"/>
        <end position="417"/>
    </location>
</feature>
<feature type="transmembrane region" description="Helical" evidence="1">
    <location>
        <begin position="173"/>
        <end position="193"/>
    </location>
</feature>
<reference evidence="2" key="2">
    <citation type="submission" date="2021-04" db="EMBL/GenBank/DDBJ databases">
        <authorList>
            <person name="Gilroy R."/>
        </authorList>
    </citation>
    <scope>NUCLEOTIDE SEQUENCE</scope>
    <source>
        <strain evidence="2">421</strain>
    </source>
</reference>
<accession>A0A9D1RBZ0</accession>
<gene>
    <name evidence="2" type="ORF">IAA48_02325</name>
</gene>
<keyword evidence="1" id="KW-1133">Transmembrane helix</keyword>
<sequence>MDNHIHSYLEPQSADISAKKNAHKLVLSKKDIVFVVLFFLAAFLIVDFVISCGFNLGFTVAFAALFAVLTAYLFNKNVKVSVFSYVCGALSLAGSVTFALYNDLLLNVFMLFLVCALFGIYICGISGVFKNRQGSFKMLLDVLRETFVSPLSNAPQIGRAYGRALSKNKVSKNVLIGIGLSLPVLLVIVPLLVSSDAAFESLVTLVLKKAGAYIAEIVLAVIITPILLFYAVSKKYNADFCSAGRKYAVRGAVQSAVTVSFLSVISLTYLVYLFSQLAYFFSAFSGILPQGYKNTASEYARRGFFEMFFICVINIVMIALANAVTKRVQSKIPAGVKALSAFILGFTVLILITAMQKMKLNVEIYGLSKNRLLVSVFMLMILVVIFFYIVHIFAPKAGYMQLIIILCSVMFIALSFADINGAVAKYNVDLYNSGETDAVDVDYINNLSDRAVPYILELAEADDHMISKKARTIIVQKIREEYAGQFTLPELNDLDTDIVYDPDTDFRSYNYARERACKLLEEYYNALSAVERQKLISQYQFDTGEYYYNEENDIYEYYADNYCEKYSYSDEQDMYVLTQKYNVTECYSDLYYSDSAEDY</sequence>
<feature type="transmembrane region" description="Helical" evidence="1">
    <location>
        <begin position="334"/>
        <end position="352"/>
    </location>
</feature>
<proteinExistence type="predicted"/>
<evidence type="ECO:0000256" key="1">
    <source>
        <dbReference type="SAM" id="Phobius"/>
    </source>
</evidence>
<feature type="transmembrane region" description="Helical" evidence="1">
    <location>
        <begin position="108"/>
        <end position="129"/>
    </location>
</feature>
<feature type="transmembrane region" description="Helical" evidence="1">
    <location>
        <begin position="304"/>
        <end position="322"/>
    </location>
</feature>
<keyword evidence="1" id="KW-0812">Transmembrane</keyword>
<feature type="transmembrane region" description="Helical" evidence="1">
    <location>
        <begin position="252"/>
        <end position="271"/>
    </location>
</feature>
<organism evidence="2 3">
    <name type="scientific">Candidatus Eubacterium faecipullorum</name>
    <dbReference type="NCBI Taxonomy" id="2838571"/>
    <lineage>
        <taxon>Bacteria</taxon>
        <taxon>Bacillati</taxon>
        <taxon>Bacillota</taxon>
        <taxon>Clostridia</taxon>
        <taxon>Eubacteriales</taxon>
        <taxon>Eubacteriaceae</taxon>
        <taxon>Eubacterium</taxon>
    </lineage>
</organism>
<evidence type="ECO:0000313" key="3">
    <source>
        <dbReference type="Proteomes" id="UP000824205"/>
    </source>
</evidence>
<name>A0A9D1RBZ0_9FIRM</name>
<feature type="transmembrane region" description="Helical" evidence="1">
    <location>
        <begin position="32"/>
        <end position="50"/>
    </location>
</feature>
<evidence type="ECO:0000313" key="2">
    <source>
        <dbReference type="EMBL" id="HIW85308.1"/>
    </source>
</evidence>
<dbReference type="Proteomes" id="UP000824205">
    <property type="component" value="Unassembled WGS sequence"/>
</dbReference>
<protein>
    <submittedName>
        <fullName evidence="2">DUF4173 domain-containing protein</fullName>
    </submittedName>
</protein>
<feature type="transmembrane region" description="Helical" evidence="1">
    <location>
        <begin position="82"/>
        <end position="102"/>
    </location>
</feature>
<feature type="transmembrane region" description="Helical" evidence="1">
    <location>
        <begin position="213"/>
        <end position="232"/>
    </location>
</feature>
<comment type="caution">
    <text evidence="2">The sequence shown here is derived from an EMBL/GenBank/DDBJ whole genome shotgun (WGS) entry which is preliminary data.</text>
</comment>
<feature type="transmembrane region" description="Helical" evidence="1">
    <location>
        <begin position="372"/>
        <end position="393"/>
    </location>
</feature>
<keyword evidence="1" id="KW-0472">Membrane</keyword>
<dbReference type="Pfam" id="PF13687">
    <property type="entry name" value="DUF4153"/>
    <property type="match status" value="1"/>
</dbReference>
<dbReference type="EMBL" id="DXGE01000011">
    <property type="protein sequence ID" value="HIW85308.1"/>
    <property type="molecule type" value="Genomic_DNA"/>
</dbReference>
<dbReference type="InterPro" id="IPR025291">
    <property type="entry name" value="DUF4153"/>
</dbReference>
<reference evidence="2" key="1">
    <citation type="journal article" date="2021" name="PeerJ">
        <title>Extensive microbial diversity within the chicken gut microbiome revealed by metagenomics and culture.</title>
        <authorList>
            <person name="Gilroy R."/>
            <person name="Ravi A."/>
            <person name="Getino M."/>
            <person name="Pursley I."/>
            <person name="Horton D.L."/>
            <person name="Alikhan N.F."/>
            <person name="Baker D."/>
            <person name="Gharbi K."/>
            <person name="Hall N."/>
            <person name="Watson M."/>
            <person name="Adriaenssens E.M."/>
            <person name="Foster-Nyarko E."/>
            <person name="Jarju S."/>
            <person name="Secka A."/>
            <person name="Antonio M."/>
            <person name="Oren A."/>
            <person name="Chaudhuri R.R."/>
            <person name="La Ragione R."/>
            <person name="Hildebrand F."/>
            <person name="Pallen M.J."/>
        </authorList>
    </citation>
    <scope>NUCLEOTIDE SEQUENCE</scope>
    <source>
        <strain evidence="2">421</strain>
    </source>
</reference>
<feature type="transmembrane region" description="Helical" evidence="1">
    <location>
        <begin position="56"/>
        <end position="75"/>
    </location>
</feature>